<feature type="region of interest" description="Disordered" evidence="1">
    <location>
        <begin position="463"/>
        <end position="482"/>
    </location>
</feature>
<sequence>MEVVAANRKTIVQPKMQSPNALTQAVWVNCSENAPLVNTMAAPARAAQQKINNPNVSTRAVWVNCLENAPLVNTVAVPARAAQPEINSPCVTTNKSAKVKTENAPLANIVAVPARAVQRAFYSLSVERNKSARARTKNAQLVNTAAVHARAAQSQWTLRSATFVVARAVTVNECECWDFEPDIPKPNFQSSIEFSEDLSDVTPSSYSYGGDDPLKCLNLSWGVKRDDLKKNVIDWCKSVNGKKVTKTGDTDVLYKRFSLDESISYWLGARYDGESGGNCGDSADVREINCVSTMLDEIEDCNSGDPDFKGAERTDGCVKYHISLSQSTNDLDPPFKPLPLVLPKCERRPEDVTVLLSTFWRGVSKKFCKDVGDGKSSKKAELRITDAEKRDIFKAAPPPNPDNPYLKDWKFHFEWEPKGSGSCIKDCDQAMSSIANSCIAGTNMVKQGSFDVGCGNYRYSLEGSPMSRPEPPKPSPTPPPPPNPVKKCGCEWSFWFLRCWIDFEIGVIPGDGAAFKEQIKGCGATTGWEVTQYIYPPYSPPHYTQVIFNLPLTLKPGCVERAIKTITSRQDFECRY</sequence>
<dbReference type="AlphaFoldDB" id="A0A9P9CY75"/>
<protein>
    <submittedName>
        <fullName evidence="2">Uncharacterized protein</fullName>
    </submittedName>
</protein>
<dbReference type="EMBL" id="JAGMWT010000034">
    <property type="protein sequence ID" value="KAH7109047.1"/>
    <property type="molecule type" value="Genomic_DNA"/>
</dbReference>
<dbReference type="OrthoDB" id="3764614at2759"/>
<name>A0A9P9CY75_9PLEO</name>
<feature type="compositionally biased region" description="Pro residues" evidence="1">
    <location>
        <begin position="468"/>
        <end position="482"/>
    </location>
</feature>
<comment type="caution">
    <text evidence="2">The sequence shown here is derived from an EMBL/GenBank/DDBJ whole genome shotgun (WGS) entry which is preliminary data.</text>
</comment>
<reference evidence="2" key="1">
    <citation type="journal article" date="2021" name="Nat. Commun.">
        <title>Genetic determinants of endophytism in the Arabidopsis root mycobiome.</title>
        <authorList>
            <person name="Mesny F."/>
            <person name="Miyauchi S."/>
            <person name="Thiergart T."/>
            <person name="Pickel B."/>
            <person name="Atanasova L."/>
            <person name="Karlsson M."/>
            <person name="Huettel B."/>
            <person name="Barry K.W."/>
            <person name="Haridas S."/>
            <person name="Chen C."/>
            <person name="Bauer D."/>
            <person name="Andreopoulos W."/>
            <person name="Pangilinan J."/>
            <person name="LaButti K."/>
            <person name="Riley R."/>
            <person name="Lipzen A."/>
            <person name="Clum A."/>
            <person name="Drula E."/>
            <person name="Henrissat B."/>
            <person name="Kohler A."/>
            <person name="Grigoriev I.V."/>
            <person name="Martin F.M."/>
            <person name="Hacquard S."/>
        </authorList>
    </citation>
    <scope>NUCLEOTIDE SEQUENCE</scope>
    <source>
        <strain evidence="2">MPI-CAGE-CH-0243</strain>
    </source>
</reference>
<dbReference type="Proteomes" id="UP000700596">
    <property type="component" value="Unassembled WGS sequence"/>
</dbReference>
<gene>
    <name evidence="2" type="ORF">B0J11DRAFT_512975</name>
</gene>
<evidence type="ECO:0000256" key="1">
    <source>
        <dbReference type="SAM" id="MobiDB-lite"/>
    </source>
</evidence>
<organism evidence="2 3">
    <name type="scientific">Dendryphion nanum</name>
    <dbReference type="NCBI Taxonomy" id="256645"/>
    <lineage>
        <taxon>Eukaryota</taxon>
        <taxon>Fungi</taxon>
        <taxon>Dikarya</taxon>
        <taxon>Ascomycota</taxon>
        <taxon>Pezizomycotina</taxon>
        <taxon>Dothideomycetes</taxon>
        <taxon>Pleosporomycetidae</taxon>
        <taxon>Pleosporales</taxon>
        <taxon>Torulaceae</taxon>
        <taxon>Dendryphion</taxon>
    </lineage>
</organism>
<evidence type="ECO:0000313" key="3">
    <source>
        <dbReference type="Proteomes" id="UP000700596"/>
    </source>
</evidence>
<keyword evidence="3" id="KW-1185">Reference proteome</keyword>
<evidence type="ECO:0000313" key="2">
    <source>
        <dbReference type="EMBL" id="KAH7109047.1"/>
    </source>
</evidence>
<accession>A0A9P9CY75</accession>
<proteinExistence type="predicted"/>